<protein>
    <recommendedName>
        <fullName evidence="2">MADF domain-containing protein</fullName>
    </recommendedName>
</protein>
<dbReference type="Proteomes" id="UP000075880">
    <property type="component" value="Unassembled WGS sequence"/>
</dbReference>
<dbReference type="PROSITE" id="PS51029">
    <property type="entry name" value="MADF"/>
    <property type="match status" value="1"/>
</dbReference>
<dbReference type="PANTHER" id="PTHR21505:SF12">
    <property type="entry name" value="MADF DOMAIN-CONTAINING PROTEIN-RELATED"/>
    <property type="match status" value="1"/>
</dbReference>
<dbReference type="EnsemblMetazoa" id="ENSAATROPT013765">
    <property type="protein sequence ID" value="ENSAATROPP012535"/>
    <property type="gene ID" value="ENSAATROPG011171"/>
</dbReference>
<keyword evidence="4" id="KW-1185">Reference proteome</keyword>
<dbReference type="PANTHER" id="PTHR21505">
    <property type="entry name" value="MADF DOMAIN-CONTAINING PROTEIN-RELATED"/>
    <property type="match status" value="1"/>
</dbReference>
<feature type="domain" description="MADF" evidence="2">
    <location>
        <begin position="14"/>
        <end position="108"/>
    </location>
</feature>
<reference evidence="3" key="1">
    <citation type="submission" date="2024-04" db="UniProtKB">
        <authorList>
            <consortium name="EnsemblMetazoa"/>
        </authorList>
    </citation>
    <scope>IDENTIFICATION</scope>
    <source>
        <strain evidence="3">EBRO</strain>
    </source>
</reference>
<dbReference type="AlphaFoldDB" id="A0AAG5DNH4"/>
<feature type="region of interest" description="Disordered" evidence="1">
    <location>
        <begin position="151"/>
        <end position="170"/>
    </location>
</feature>
<dbReference type="InterPro" id="IPR006578">
    <property type="entry name" value="MADF-dom"/>
</dbReference>
<evidence type="ECO:0000313" key="3">
    <source>
        <dbReference type="EnsemblMetazoa" id="ENSAATROPP012535"/>
    </source>
</evidence>
<name>A0AAG5DNH4_ANOAO</name>
<organism evidence="3 4">
    <name type="scientific">Anopheles atroparvus</name>
    <name type="common">European mosquito</name>
    <dbReference type="NCBI Taxonomy" id="41427"/>
    <lineage>
        <taxon>Eukaryota</taxon>
        <taxon>Metazoa</taxon>
        <taxon>Ecdysozoa</taxon>
        <taxon>Arthropoda</taxon>
        <taxon>Hexapoda</taxon>
        <taxon>Insecta</taxon>
        <taxon>Pterygota</taxon>
        <taxon>Neoptera</taxon>
        <taxon>Endopterygota</taxon>
        <taxon>Diptera</taxon>
        <taxon>Nematocera</taxon>
        <taxon>Culicoidea</taxon>
        <taxon>Culicidae</taxon>
        <taxon>Anophelinae</taxon>
        <taxon>Anopheles</taxon>
    </lineage>
</organism>
<evidence type="ECO:0000256" key="1">
    <source>
        <dbReference type="SAM" id="MobiDB-lite"/>
    </source>
</evidence>
<dbReference type="SMART" id="SM00595">
    <property type="entry name" value="MADF"/>
    <property type="match status" value="1"/>
</dbReference>
<sequence length="230" mass="26290">MGKIKLTERKAYMELIRAYRDHSFLWNKKNPEFFNRQLKLETLEKLSSILRPSVSDADGKLVSQKMKKFKASFIREHRKVVKRKKAGVNYVPIHWAYWEMSFLKDVLESPDQISEDRDSPTPKLVAPNVSTSHRMGQSLVSELPPLLPLVPAPQSSSGERPATVVNSSEGSDHCDTFLQLIAIKLKELGPQQRLYAEKIINDTLFYAETGELTFDQLSCIENALKNRNKS</sequence>
<dbReference type="Pfam" id="PF10545">
    <property type="entry name" value="MADF_DNA_bdg"/>
    <property type="match status" value="1"/>
</dbReference>
<proteinExistence type="predicted"/>
<accession>A0AAG5DNH4</accession>
<evidence type="ECO:0000259" key="2">
    <source>
        <dbReference type="PROSITE" id="PS51029"/>
    </source>
</evidence>
<evidence type="ECO:0000313" key="4">
    <source>
        <dbReference type="Proteomes" id="UP000075880"/>
    </source>
</evidence>